<feature type="compositionally biased region" description="Low complexity" evidence="1">
    <location>
        <begin position="23"/>
        <end position="33"/>
    </location>
</feature>
<organism evidence="2 3">
    <name type="scientific">Natronoarchaeum mannanilyticum</name>
    <dbReference type="NCBI Taxonomy" id="926360"/>
    <lineage>
        <taxon>Archaea</taxon>
        <taxon>Methanobacteriati</taxon>
        <taxon>Methanobacteriota</taxon>
        <taxon>Stenosarchaea group</taxon>
        <taxon>Halobacteria</taxon>
        <taxon>Halobacteriales</taxon>
        <taxon>Natronoarchaeaceae</taxon>
    </lineage>
</organism>
<comment type="caution">
    <text evidence="2">The sequence shown here is derived from an EMBL/GenBank/DDBJ whole genome shotgun (WGS) entry which is preliminary data.</text>
</comment>
<reference evidence="2 3" key="1">
    <citation type="journal article" date="2019" name="Int. J. Syst. Evol. Microbiol.">
        <title>The Global Catalogue of Microorganisms (GCM) 10K type strain sequencing project: providing services to taxonomists for standard genome sequencing and annotation.</title>
        <authorList>
            <consortium name="The Broad Institute Genomics Platform"/>
            <consortium name="The Broad Institute Genome Sequencing Center for Infectious Disease"/>
            <person name="Wu L."/>
            <person name="Ma J."/>
        </authorList>
    </citation>
    <scope>NUCLEOTIDE SEQUENCE [LARGE SCALE GENOMIC DNA]</scope>
    <source>
        <strain evidence="2 3">JCM 16328</strain>
    </source>
</reference>
<sequence length="214" mass="22716">MKRRTLMTAAAGTATAALAGCLGDATAPGSENGDSGEDGDWTSDSIRDHFGGEPTRPECERESETVTVNRGDETEQRETAETIPYPDPPSSFDDEAVLDYVESFEAAYVRHDAICESSDAILEVAYSVENSEALDLDGEATAVYLYYAGGASSGVTEDGIEWAADLGFRGVVYGVDETGTARAQVPDEQGADPRGLVEQLPELLDDGKLVATFE</sequence>
<feature type="compositionally biased region" description="Basic and acidic residues" evidence="1">
    <location>
        <begin position="45"/>
        <end position="80"/>
    </location>
</feature>
<gene>
    <name evidence="2" type="ORF">GCM10009020_02370</name>
</gene>
<evidence type="ECO:0000313" key="2">
    <source>
        <dbReference type="EMBL" id="GAA0661658.1"/>
    </source>
</evidence>
<dbReference type="PROSITE" id="PS51257">
    <property type="entry name" value="PROKAR_LIPOPROTEIN"/>
    <property type="match status" value="1"/>
</dbReference>
<protein>
    <submittedName>
        <fullName evidence="2">Uncharacterized protein</fullName>
    </submittedName>
</protein>
<keyword evidence="3" id="KW-1185">Reference proteome</keyword>
<dbReference type="AlphaFoldDB" id="A0AAV3T464"/>
<accession>A0AAV3T464</accession>
<dbReference type="Proteomes" id="UP001500420">
    <property type="component" value="Unassembled WGS sequence"/>
</dbReference>
<name>A0AAV3T464_9EURY</name>
<evidence type="ECO:0000256" key="1">
    <source>
        <dbReference type="SAM" id="MobiDB-lite"/>
    </source>
</evidence>
<dbReference type="RefSeq" id="WP_343771987.1">
    <property type="nucleotide sequence ID" value="NZ_BAAADV010000001.1"/>
</dbReference>
<evidence type="ECO:0000313" key="3">
    <source>
        <dbReference type="Proteomes" id="UP001500420"/>
    </source>
</evidence>
<dbReference type="EMBL" id="BAAADV010000001">
    <property type="protein sequence ID" value="GAA0661658.1"/>
    <property type="molecule type" value="Genomic_DNA"/>
</dbReference>
<feature type="region of interest" description="Disordered" evidence="1">
    <location>
        <begin position="23"/>
        <end position="93"/>
    </location>
</feature>
<proteinExistence type="predicted"/>